<organism evidence="4 5">
    <name type="scientific">Ereboglobus luteus</name>
    <dbReference type="NCBI Taxonomy" id="1796921"/>
    <lineage>
        <taxon>Bacteria</taxon>
        <taxon>Pseudomonadati</taxon>
        <taxon>Verrucomicrobiota</taxon>
        <taxon>Opitutia</taxon>
        <taxon>Opitutales</taxon>
        <taxon>Opitutaceae</taxon>
        <taxon>Ereboglobus</taxon>
    </lineage>
</organism>
<dbReference type="AlphaFoldDB" id="A0A2U8DZX1"/>
<evidence type="ECO:0000256" key="3">
    <source>
        <dbReference type="ARBA" id="ARBA00023237"/>
    </source>
</evidence>
<proteinExistence type="predicted"/>
<name>A0A2U8DZX1_9BACT</name>
<dbReference type="KEGG" id="elut:CKA38_01665"/>
<protein>
    <recommendedName>
        <fullName evidence="6">TonB-dependent receptor-like beta-barrel domain-containing protein</fullName>
    </recommendedName>
</protein>
<keyword evidence="5" id="KW-1185">Reference proteome</keyword>
<evidence type="ECO:0000256" key="1">
    <source>
        <dbReference type="ARBA" id="ARBA00004442"/>
    </source>
</evidence>
<evidence type="ECO:0000313" key="5">
    <source>
        <dbReference type="Proteomes" id="UP000244896"/>
    </source>
</evidence>
<keyword evidence="2" id="KW-0472">Membrane</keyword>
<dbReference type="Gene3D" id="2.40.170.20">
    <property type="entry name" value="TonB-dependent receptor, beta-barrel domain"/>
    <property type="match status" value="1"/>
</dbReference>
<dbReference type="EMBL" id="CP023004">
    <property type="protein sequence ID" value="AWI08139.1"/>
    <property type="molecule type" value="Genomic_DNA"/>
</dbReference>
<accession>A0A2U8DZX1</accession>
<dbReference type="PROSITE" id="PS01156">
    <property type="entry name" value="TONB_DEPENDENT_REC_2"/>
    <property type="match status" value="1"/>
</dbReference>
<keyword evidence="3" id="KW-0998">Cell outer membrane</keyword>
<evidence type="ECO:0000313" key="4">
    <source>
        <dbReference type="EMBL" id="AWI08139.1"/>
    </source>
</evidence>
<dbReference type="GO" id="GO:0009279">
    <property type="term" value="C:cell outer membrane"/>
    <property type="evidence" value="ECO:0007669"/>
    <property type="project" value="UniProtKB-SubCell"/>
</dbReference>
<dbReference type="InterPro" id="IPR010917">
    <property type="entry name" value="TonB_rcpt_CS"/>
</dbReference>
<dbReference type="Proteomes" id="UP000244896">
    <property type="component" value="Chromosome"/>
</dbReference>
<sequence length="667" mass="75940">MVSVGGHANYAIGNLALEAAMNLQYRGSKNFVRGVNELVYYDLQKYLPERRDAMPGEGVDVDDNINPNAGRAFTDTQYAREYNRKWARDYRFMAAYLFQWGIMDQRLVGIVGRREDYTDRTVKGYVRTNNGSIDKNENRVWLRRYLDDGDAPIYDEPQSFGSYEIDYLTYERQLRKSRMNYYQAALAGRYWDGILNTTIGIRHDEYKEDMTDHLNGRTGIRGGSNISINPNLPDDDTNDPELRIIWRSKDPVRINSSDPTARFPNKFGITSKMAGVVVWPIKWLGVFGNYSEGFTTVNRSLDIYNNPHKQPDNKGIDLGLKLEFKSNDRIVFSGRIGYYKSQSSGPSDMASGLAFNFATSTGARGGLWDMARTMYEEAYRTTSDPQWDQKAKRADDYDKAMQTYGDTVDLDVDGWEMDIMINPTRAWSIVINGAITDNAQNNSSPATKAYIAEHSPEWYALTEFEYASDQQRQDMKNDLAYVDMVMRNRVDGRPLVGTPDYTANVFTSYTFLRGPLKGLKIGGGAQFVGPRILGIHKYWDASVDNGVDTSGKKKPTGDWKETPGWGYKSDRSMISSAMLSYNFKLWRRNFLFQVNVSNLFNSDKYIYSSGIGNSTASNNYTWQKRDENGNPVFAENGSPQMEGGKQVPQGFRYTTPRKVTFTIRATF</sequence>
<gene>
    <name evidence="4" type="ORF">CKA38_01665</name>
</gene>
<reference evidence="4 5" key="1">
    <citation type="journal article" date="2018" name="Syst. Appl. Microbiol.">
        <title>Ereboglobus luteus gen. nov. sp. nov. from cockroach guts, and new insights into the oxygen relationship of the genera Opitutus and Didymococcus (Verrucomicrobia: Opitutaceae).</title>
        <authorList>
            <person name="Tegtmeier D."/>
            <person name="Belitz A."/>
            <person name="Radek R."/>
            <person name="Heimerl T."/>
            <person name="Brune A."/>
        </authorList>
    </citation>
    <scope>NUCLEOTIDE SEQUENCE [LARGE SCALE GENOMIC DNA]</scope>
    <source>
        <strain evidence="4 5">Ho45</strain>
    </source>
</reference>
<dbReference type="SUPFAM" id="SSF56935">
    <property type="entry name" value="Porins"/>
    <property type="match status" value="1"/>
</dbReference>
<evidence type="ECO:0008006" key="6">
    <source>
        <dbReference type="Google" id="ProtNLM"/>
    </source>
</evidence>
<evidence type="ECO:0000256" key="2">
    <source>
        <dbReference type="ARBA" id="ARBA00023136"/>
    </source>
</evidence>
<comment type="subcellular location">
    <subcellularLocation>
        <location evidence="1">Cell outer membrane</location>
    </subcellularLocation>
</comment>
<dbReference type="InterPro" id="IPR036942">
    <property type="entry name" value="Beta-barrel_TonB_sf"/>
</dbReference>